<feature type="coiled-coil region" evidence="1">
    <location>
        <begin position="55"/>
        <end position="113"/>
    </location>
</feature>
<comment type="caution">
    <text evidence="3">The sequence shown here is derived from an EMBL/GenBank/DDBJ whole genome shotgun (WGS) entry which is preliminary data.</text>
</comment>
<sequence length="117" mass="13687">MVINIARILDFVIFGVIIVFLIFLYRLLSSSQGKIADIYEIHKKIDELSEKDEYLRKEIREITDLIRSLRAQENALLEEVKKVTEKQGTGVNLQELEQKINLLDKKLTRILELLMSK</sequence>
<dbReference type="AlphaFoldDB" id="A0A7V3ZIC3"/>
<gene>
    <name evidence="3" type="ORF">ENU78_03485</name>
</gene>
<proteinExistence type="predicted"/>
<organism evidence="3">
    <name type="scientific">Dictyoglomus thermophilum</name>
    <dbReference type="NCBI Taxonomy" id="14"/>
    <lineage>
        <taxon>Bacteria</taxon>
        <taxon>Pseudomonadati</taxon>
        <taxon>Dictyoglomota</taxon>
        <taxon>Dictyoglomia</taxon>
        <taxon>Dictyoglomales</taxon>
        <taxon>Dictyoglomaceae</taxon>
        <taxon>Dictyoglomus</taxon>
    </lineage>
</organism>
<accession>A0A7V3ZIC3</accession>
<keyword evidence="1" id="KW-0175">Coiled coil</keyword>
<dbReference type="RefSeq" id="WP_149122908.1">
    <property type="nucleotide sequence ID" value="NZ_VTFL01000004.1"/>
</dbReference>
<protein>
    <submittedName>
        <fullName evidence="3">Uncharacterized protein</fullName>
    </submittedName>
</protein>
<evidence type="ECO:0000256" key="1">
    <source>
        <dbReference type="SAM" id="Coils"/>
    </source>
</evidence>
<evidence type="ECO:0000313" key="3">
    <source>
        <dbReference type="EMBL" id="HGK23503.1"/>
    </source>
</evidence>
<evidence type="ECO:0000256" key="2">
    <source>
        <dbReference type="SAM" id="Phobius"/>
    </source>
</evidence>
<name>A0A7V3ZIC3_DICTH</name>
<keyword evidence="2" id="KW-1133">Transmembrane helix</keyword>
<feature type="transmembrane region" description="Helical" evidence="2">
    <location>
        <begin position="6"/>
        <end position="25"/>
    </location>
</feature>
<keyword evidence="2" id="KW-0472">Membrane</keyword>
<keyword evidence="2" id="KW-0812">Transmembrane</keyword>
<dbReference type="EMBL" id="DTDV01000007">
    <property type="protein sequence ID" value="HGK23503.1"/>
    <property type="molecule type" value="Genomic_DNA"/>
</dbReference>
<reference evidence="3" key="1">
    <citation type="journal article" date="2020" name="mSystems">
        <title>Genome- and Community-Level Interaction Insights into Carbon Utilization and Element Cycling Functions of Hydrothermarchaeota in Hydrothermal Sediment.</title>
        <authorList>
            <person name="Zhou Z."/>
            <person name="Liu Y."/>
            <person name="Xu W."/>
            <person name="Pan J."/>
            <person name="Luo Z.H."/>
            <person name="Li M."/>
        </authorList>
    </citation>
    <scope>NUCLEOTIDE SEQUENCE [LARGE SCALE GENOMIC DNA]</scope>
    <source>
        <strain evidence="3">SpSt-70</strain>
    </source>
</reference>